<comment type="caution">
    <text evidence="1">The sequence shown here is derived from an EMBL/GenBank/DDBJ whole genome shotgun (WGS) entry which is preliminary data.</text>
</comment>
<evidence type="ECO:0008006" key="3">
    <source>
        <dbReference type="Google" id="ProtNLM"/>
    </source>
</evidence>
<dbReference type="EMBL" id="JAHUTI010069019">
    <property type="protein sequence ID" value="MED6253888.1"/>
    <property type="molecule type" value="Genomic_DNA"/>
</dbReference>
<accession>A0ABU7BWG2</accession>
<dbReference type="Proteomes" id="UP001345963">
    <property type="component" value="Unassembled WGS sequence"/>
</dbReference>
<reference evidence="1 2" key="1">
    <citation type="submission" date="2021-07" db="EMBL/GenBank/DDBJ databases">
        <authorList>
            <person name="Palmer J.M."/>
        </authorList>
    </citation>
    <scope>NUCLEOTIDE SEQUENCE [LARGE SCALE GENOMIC DNA]</scope>
    <source>
        <strain evidence="1 2">AT_MEX2019</strain>
        <tissue evidence="1">Muscle</tissue>
    </source>
</reference>
<organism evidence="1 2">
    <name type="scientific">Ataeniobius toweri</name>
    <dbReference type="NCBI Taxonomy" id="208326"/>
    <lineage>
        <taxon>Eukaryota</taxon>
        <taxon>Metazoa</taxon>
        <taxon>Chordata</taxon>
        <taxon>Craniata</taxon>
        <taxon>Vertebrata</taxon>
        <taxon>Euteleostomi</taxon>
        <taxon>Actinopterygii</taxon>
        <taxon>Neopterygii</taxon>
        <taxon>Teleostei</taxon>
        <taxon>Neoteleostei</taxon>
        <taxon>Acanthomorphata</taxon>
        <taxon>Ovalentaria</taxon>
        <taxon>Atherinomorphae</taxon>
        <taxon>Cyprinodontiformes</taxon>
        <taxon>Goodeidae</taxon>
        <taxon>Ataeniobius</taxon>
    </lineage>
</organism>
<proteinExistence type="predicted"/>
<evidence type="ECO:0000313" key="1">
    <source>
        <dbReference type="EMBL" id="MED6253888.1"/>
    </source>
</evidence>
<gene>
    <name evidence="1" type="ORF">ATANTOWER_006758</name>
</gene>
<name>A0ABU7BWG2_9TELE</name>
<evidence type="ECO:0000313" key="2">
    <source>
        <dbReference type="Proteomes" id="UP001345963"/>
    </source>
</evidence>
<keyword evidence="2" id="KW-1185">Reference proteome</keyword>
<sequence length="71" mass="8182">MDADMKDSGKEFCLFRTRLFQVRRAGDVSSLNLYPPKGCYAFRNQRLKGPVLSIFVRRQCFQVIPSLSPPQ</sequence>
<protein>
    <recommendedName>
        <fullName evidence="3">Ycf15</fullName>
    </recommendedName>
</protein>